<feature type="domain" description="Glycosyltransferase subfamily 4-like N-terminal" evidence="1">
    <location>
        <begin position="23"/>
        <end position="178"/>
    </location>
</feature>
<dbReference type="InterPro" id="IPR028098">
    <property type="entry name" value="Glyco_trans_4-like_N"/>
</dbReference>
<sequence>MTQPFDHNRLHLAITAQALNHSGGAERYARDVLSGLLDLGISPLVIARKIDRSLPQAQRTRCLVASTQGVPRPWRNAVFDRAVRRIIVREGIDCVFGVNQSLHAHIVVCGGTHPGFLRAMGKKPGWIDRRQIEHERRCFSQAKRIVAHSHRMRDELQDFYGVPASKIDVLHPPVDTARFKPLDEQHRRSVRQRLGLPADRVVFLLASTGHARKGFAELHALFAQTSLPICLAVAGRPVPQRAPNIIELGYLTDIEAVFAAADYTVIASHYEPFGLVGVESVLCGTPVVIGQQVGSAEVIDSSAKIVVAPTDAADLAQAIAAACARALRGEHRIADPAKALLYDPSVQTHVLQLLGFFAACQTNSGNSPAYFALSSRSAGFGAAET</sequence>
<dbReference type="Pfam" id="PF13692">
    <property type="entry name" value="Glyco_trans_1_4"/>
    <property type="match status" value="1"/>
</dbReference>
<dbReference type="eggNOG" id="COG0438">
    <property type="taxonomic scope" value="Bacteria"/>
</dbReference>
<dbReference type="CAZy" id="GT4">
    <property type="family name" value="Glycosyltransferase Family 4"/>
</dbReference>
<proteinExistence type="predicted"/>
<keyword evidence="2" id="KW-0808">Transferase</keyword>
<evidence type="ECO:0000313" key="2">
    <source>
        <dbReference type="EMBL" id="ADG31793.1"/>
    </source>
</evidence>
<dbReference type="Pfam" id="PF13439">
    <property type="entry name" value="Glyco_transf_4"/>
    <property type="match status" value="1"/>
</dbReference>
<evidence type="ECO:0000259" key="1">
    <source>
        <dbReference type="Pfam" id="PF13439"/>
    </source>
</evidence>
<protein>
    <submittedName>
        <fullName evidence="2">Glycosyl transferase group 1</fullName>
    </submittedName>
</protein>
<reference evidence="2" key="1">
    <citation type="submission" date="2010-04" db="EMBL/GenBank/DDBJ databases">
        <title>Complete sequence of Thiomonas intermedia K12.</title>
        <authorList>
            <consortium name="US DOE Joint Genome Institute"/>
            <person name="Lucas S."/>
            <person name="Copeland A."/>
            <person name="Lapidus A."/>
            <person name="Cheng J.-F."/>
            <person name="Bruce D."/>
            <person name="Goodwin L."/>
            <person name="Pitluck S."/>
            <person name="Davenport K."/>
            <person name="Detter J.C."/>
            <person name="Han C."/>
            <person name="Tapia R."/>
            <person name="Land M."/>
            <person name="Hauser L."/>
            <person name="Kyrpides N."/>
            <person name="Ovchinnikova G."/>
            <person name="Kerfeld C.A."/>
            <person name="Cannon G.C."/>
            <person name="Heinhorst S."/>
            <person name="Woyke T."/>
        </authorList>
    </citation>
    <scope>NUCLEOTIDE SEQUENCE [LARGE SCALE GENOMIC DNA]</scope>
    <source>
        <strain evidence="2">K12</strain>
    </source>
</reference>
<dbReference type="PANTHER" id="PTHR12526">
    <property type="entry name" value="GLYCOSYLTRANSFERASE"/>
    <property type="match status" value="1"/>
</dbReference>
<organism evidence="2">
    <name type="scientific">Thiomonas intermedia (strain K12)</name>
    <name type="common">Thiobacillus intermedius</name>
    <dbReference type="NCBI Taxonomy" id="75379"/>
    <lineage>
        <taxon>Bacteria</taxon>
        <taxon>Pseudomonadati</taxon>
        <taxon>Pseudomonadota</taxon>
        <taxon>Betaproteobacteria</taxon>
        <taxon>Burkholderiales</taxon>
        <taxon>Thiomonas</taxon>
    </lineage>
</organism>
<gene>
    <name evidence="2" type="ordered locus">Tint_2444</name>
</gene>
<dbReference type="GO" id="GO:0016757">
    <property type="term" value="F:glycosyltransferase activity"/>
    <property type="evidence" value="ECO:0007669"/>
    <property type="project" value="UniProtKB-ARBA"/>
</dbReference>
<dbReference type="HOGENOM" id="CLU_068046_0_0_4"/>
<dbReference type="STRING" id="75379.Tint_2444"/>
<dbReference type="SUPFAM" id="SSF53756">
    <property type="entry name" value="UDP-Glycosyltransferase/glycogen phosphorylase"/>
    <property type="match status" value="1"/>
</dbReference>
<dbReference type="PANTHER" id="PTHR12526:SF637">
    <property type="entry name" value="GLYCOSYLTRANSFERASE EPSF-RELATED"/>
    <property type="match status" value="1"/>
</dbReference>
<dbReference type="AlphaFoldDB" id="D5X5A0"/>
<name>D5X5A0_THIK1</name>
<dbReference type="CDD" id="cd03801">
    <property type="entry name" value="GT4_PimA-like"/>
    <property type="match status" value="1"/>
</dbReference>
<accession>D5X5A0</accession>
<dbReference type="BioCyc" id="TINT75379:TINT_RS12235-MONOMER"/>
<dbReference type="KEGG" id="tin:Tint_2444"/>
<dbReference type="Gene3D" id="3.40.50.2000">
    <property type="entry name" value="Glycogen Phosphorylase B"/>
    <property type="match status" value="2"/>
</dbReference>
<dbReference type="EMBL" id="CP002021">
    <property type="protein sequence ID" value="ADG31793.1"/>
    <property type="molecule type" value="Genomic_DNA"/>
</dbReference>